<dbReference type="PANTHER" id="PTHR43498">
    <property type="entry name" value="FERREDOXIN:COB-COM HETERODISULFIDE REDUCTASE SUBUNIT A"/>
    <property type="match status" value="1"/>
</dbReference>
<feature type="transmembrane region" description="Helical" evidence="6">
    <location>
        <begin position="59"/>
        <end position="76"/>
    </location>
</feature>
<keyword evidence="4" id="KW-0408">Iron</keyword>
<evidence type="ECO:0000256" key="3">
    <source>
        <dbReference type="ARBA" id="ARBA00023002"/>
    </source>
</evidence>
<protein>
    <submittedName>
        <fullName evidence="7">FAD-dependent oxidoreductase</fullName>
    </submittedName>
</protein>
<dbReference type="Pfam" id="PF12831">
    <property type="entry name" value="FAD_oxidored"/>
    <property type="match status" value="1"/>
</dbReference>
<dbReference type="InterPro" id="IPR039650">
    <property type="entry name" value="HdrA-like"/>
</dbReference>
<dbReference type="EMBL" id="JARVCO010000002">
    <property type="protein sequence ID" value="MDZ8117608.1"/>
    <property type="molecule type" value="Genomic_DNA"/>
</dbReference>
<dbReference type="InterPro" id="IPR036188">
    <property type="entry name" value="FAD/NAD-bd_sf"/>
</dbReference>
<comment type="caution">
    <text evidence="7">The sequence shown here is derived from an EMBL/GenBank/DDBJ whole genome shotgun (WGS) entry which is preliminary data.</text>
</comment>
<sequence length="639" mass="71772">MKRRDYFKSGAVAAVGIPMLGKASEDQGFQGERAADNWYQVADGECALPIRKKRIQCDVAVLGGGLAGICAAVAAARNGARTVLVQDRPVLGGNSSSEMRVHVNGVNHLRPDNYAERETGIIEELLLHNRFHNKQESWPVWDHLLYDFVISEPNLELLLNTQATKAIMDGSTIQAAKCWQLTTETEIIIEAEQFIDCSGDGLLAATSGALYRTGREGKKEFGEKFAPDEPDGWQMGATLLMHSEDMGKPMPFEAPSWAIPYDVENQNPKRNFNGFHNGLWWMEVGSDADIIGEQEEIRHKLMGYAYGVWDYLKNHSDIPGIENHALTWVQSLPGKRESRRFIGDYILREGDLTGHTHFKDTVGYGGWSLDEHCWAGIENLEDPPSYFHYHFHKVYEIPYRSLYSKNITNLSFAGRNISQTHIALSSTRLMATCSTMGMAVGTAAAMCIHKHCNPRDIAQKHINALQENLLREDSFLPHRPARDEKDLARKAALIAASSTVSGDAALLNDGVARDFEGVEHGWESHGLPAEVIMEWEEPINLSKVEIKCDTNLKRNICMRKDSKVSFNYWNDVPVELLKSLDVEARVNGKWVKVGSNHDNRRRLIKFDFDPVRTSGIRINLKETYGAPNAKLFEVRCYEA</sequence>
<reference evidence="7 8" key="1">
    <citation type="journal article" date="2024" name="Appl. Environ. Microbiol.">
        <title>Pontiella agarivorans sp. nov., a novel marine anaerobic bacterium capable of degrading macroalgal polysaccharides and fixing nitrogen.</title>
        <authorList>
            <person name="Liu N."/>
            <person name="Kivenson V."/>
            <person name="Peng X."/>
            <person name="Cui Z."/>
            <person name="Lankiewicz T.S."/>
            <person name="Gosselin K.M."/>
            <person name="English C.J."/>
            <person name="Blair E.M."/>
            <person name="O'Malley M.A."/>
            <person name="Valentine D.L."/>
        </authorList>
    </citation>
    <scope>NUCLEOTIDE SEQUENCE [LARGE SCALE GENOMIC DNA]</scope>
    <source>
        <strain evidence="7 8">NLcol2</strain>
    </source>
</reference>
<evidence type="ECO:0000256" key="4">
    <source>
        <dbReference type="ARBA" id="ARBA00023004"/>
    </source>
</evidence>
<evidence type="ECO:0000256" key="5">
    <source>
        <dbReference type="ARBA" id="ARBA00023014"/>
    </source>
</evidence>
<keyword evidence="1" id="KW-0004">4Fe-4S</keyword>
<keyword evidence="6" id="KW-0812">Transmembrane</keyword>
<accession>A0ABU5MTR9</accession>
<keyword evidence="6" id="KW-1133">Transmembrane helix</keyword>
<evidence type="ECO:0000256" key="1">
    <source>
        <dbReference type="ARBA" id="ARBA00022485"/>
    </source>
</evidence>
<organism evidence="7 8">
    <name type="scientific">Pontiella agarivorans</name>
    <dbReference type="NCBI Taxonomy" id="3038953"/>
    <lineage>
        <taxon>Bacteria</taxon>
        <taxon>Pseudomonadati</taxon>
        <taxon>Kiritimatiellota</taxon>
        <taxon>Kiritimatiellia</taxon>
        <taxon>Kiritimatiellales</taxon>
        <taxon>Pontiellaceae</taxon>
        <taxon>Pontiella</taxon>
    </lineage>
</organism>
<keyword evidence="5" id="KW-0411">Iron-sulfur</keyword>
<evidence type="ECO:0000256" key="6">
    <source>
        <dbReference type="SAM" id="Phobius"/>
    </source>
</evidence>
<dbReference type="SUPFAM" id="SSF51905">
    <property type="entry name" value="FAD/NAD(P)-binding domain"/>
    <property type="match status" value="1"/>
</dbReference>
<dbReference type="Proteomes" id="UP001290861">
    <property type="component" value="Unassembled WGS sequence"/>
</dbReference>
<name>A0ABU5MTR9_9BACT</name>
<gene>
    <name evidence="7" type="ORF">P9H32_03135</name>
</gene>
<proteinExistence type="predicted"/>
<keyword evidence="6" id="KW-0472">Membrane</keyword>
<evidence type="ECO:0000313" key="7">
    <source>
        <dbReference type="EMBL" id="MDZ8117608.1"/>
    </source>
</evidence>
<keyword evidence="8" id="KW-1185">Reference proteome</keyword>
<dbReference type="Gene3D" id="2.60.120.260">
    <property type="entry name" value="Galactose-binding domain-like"/>
    <property type="match status" value="1"/>
</dbReference>
<evidence type="ECO:0000256" key="2">
    <source>
        <dbReference type="ARBA" id="ARBA00022723"/>
    </source>
</evidence>
<keyword evidence="2" id="KW-0479">Metal-binding</keyword>
<dbReference type="PANTHER" id="PTHR43498:SF1">
    <property type="entry name" value="COB--COM HETERODISULFIDE REDUCTASE IRON-SULFUR SUBUNIT A"/>
    <property type="match status" value="1"/>
</dbReference>
<dbReference type="Gene3D" id="3.50.50.60">
    <property type="entry name" value="FAD/NAD(P)-binding domain"/>
    <property type="match status" value="1"/>
</dbReference>
<keyword evidence="3" id="KW-0560">Oxidoreductase</keyword>
<evidence type="ECO:0000313" key="8">
    <source>
        <dbReference type="Proteomes" id="UP001290861"/>
    </source>
</evidence>